<proteinExistence type="predicted"/>
<protein>
    <submittedName>
        <fullName evidence="1">Uncharacterized protein</fullName>
    </submittedName>
</protein>
<sequence length="104" mass="11281">MSKIGDCRGIDGFEELTAAPAIPSAVRLSAANALDRRSDQRAVRAYAALATDADDMDRLYALAALARHGYITPLPDLFGALAAEGLIDEMARQRAEEWFARLDD</sequence>
<evidence type="ECO:0000313" key="2">
    <source>
        <dbReference type="Proteomes" id="UP001596058"/>
    </source>
</evidence>
<gene>
    <name evidence="1" type="ORF">ACFPZ3_15415</name>
</gene>
<accession>A0ABW1CKT1</accession>
<dbReference type="InterPro" id="IPR011989">
    <property type="entry name" value="ARM-like"/>
</dbReference>
<dbReference type="InterPro" id="IPR016024">
    <property type="entry name" value="ARM-type_fold"/>
</dbReference>
<dbReference type="SUPFAM" id="SSF48371">
    <property type="entry name" value="ARM repeat"/>
    <property type="match status" value="1"/>
</dbReference>
<dbReference type="Gene3D" id="1.25.10.10">
    <property type="entry name" value="Leucine-rich Repeat Variant"/>
    <property type="match status" value="1"/>
</dbReference>
<evidence type="ECO:0000313" key="1">
    <source>
        <dbReference type="EMBL" id="MFC5825250.1"/>
    </source>
</evidence>
<reference evidence="2" key="1">
    <citation type="journal article" date="2019" name="Int. J. Syst. Evol. Microbiol.">
        <title>The Global Catalogue of Microorganisms (GCM) 10K type strain sequencing project: providing services to taxonomists for standard genome sequencing and annotation.</title>
        <authorList>
            <consortium name="The Broad Institute Genomics Platform"/>
            <consortium name="The Broad Institute Genome Sequencing Center for Infectious Disease"/>
            <person name="Wu L."/>
            <person name="Ma J."/>
        </authorList>
    </citation>
    <scope>NUCLEOTIDE SEQUENCE [LARGE SCALE GENOMIC DNA]</scope>
    <source>
        <strain evidence="2">CCUG 53903</strain>
    </source>
</reference>
<comment type="caution">
    <text evidence="1">The sequence shown here is derived from an EMBL/GenBank/DDBJ whole genome shotgun (WGS) entry which is preliminary data.</text>
</comment>
<dbReference type="Proteomes" id="UP001596058">
    <property type="component" value="Unassembled WGS sequence"/>
</dbReference>
<organism evidence="1 2">
    <name type="scientific">Nonomuraea insulae</name>
    <dbReference type="NCBI Taxonomy" id="1616787"/>
    <lineage>
        <taxon>Bacteria</taxon>
        <taxon>Bacillati</taxon>
        <taxon>Actinomycetota</taxon>
        <taxon>Actinomycetes</taxon>
        <taxon>Streptosporangiales</taxon>
        <taxon>Streptosporangiaceae</taxon>
        <taxon>Nonomuraea</taxon>
    </lineage>
</organism>
<name>A0ABW1CKT1_9ACTN</name>
<keyword evidence="2" id="KW-1185">Reference proteome</keyword>
<dbReference type="RefSeq" id="WP_379514774.1">
    <property type="nucleotide sequence ID" value="NZ_JBHSPA010000020.1"/>
</dbReference>
<dbReference type="EMBL" id="JBHSPA010000020">
    <property type="protein sequence ID" value="MFC5825250.1"/>
    <property type="molecule type" value="Genomic_DNA"/>
</dbReference>